<keyword evidence="2" id="KW-1003">Cell membrane</keyword>
<keyword evidence="12" id="KW-1185">Reference proteome</keyword>
<reference evidence="11 12" key="1">
    <citation type="submission" date="2023-07" db="EMBL/GenBank/DDBJ databases">
        <title>Genomic Encyclopedia of Type Strains, Phase IV (KMG-IV): sequencing the most valuable type-strain genomes for metagenomic binning, comparative biology and taxonomic classification.</title>
        <authorList>
            <person name="Goeker M."/>
        </authorList>
    </citation>
    <scope>NUCLEOTIDE SEQUENCE [LARGE SCALE GENOMIC DNA]</scope>
    <source>
        <strain evidence="11 12">DSM 17723</strain>
    </source>
</reference>
<evidence type="ECO:0000256" key="5">
    <source>
        <dbReference type="ARBA" id="ARBA00029447"/>
    </source>
</evidence>
<keyword evidence="3 8" id="KW-0472">Membrane</keyword>
<dbReference type="SMART" id="SM00283">
    <property type="entry name" value="MA"/>
    <property type="match status" value="1"/>
</dbReference>
<dbReference type="InterPro" id="IPR003660">
    <property type="entry name" value="HAMP_dom"/>
</dbReference>
<dbReference type="SMART" id="SM00304">
    <property type="entry name" value="HAMP"/>
    <property type="match status" value="1"/>
</dbReference>
<evidence type="ECO:0000259" key="9">
    <source>
        <dbReference type="PROSITE" id="PS50111"/>
    </source>
</evidence>
<evidence type="ECO:0000259" key="10">
    <source>
        <dbReference type="PROSITE" id="PS50885"/>
    </source>
</evidence>
<gene>
    <name evidence="11" type="ORF">J2S02_002930</name>
</gene>
<dbReference type="Proteomes" id="UP001232245">
    <property type="component" value="Unassembled WGS sequence"/>
</dbReference>
<evidence type="ECO:0000256" key="3">
    <source>
        <dbReference type="ARBA" id="ARBA00023136"/>
    </source>
</evidence>
<dbReference type="PANTHER" id="PTHR32089">
    <property type="entry name" value="METHYL-ACCEPTING CHEMOTAXIS PROTEIN MCPB"/>
    <property type="match status" value="1"/>
</dbReference>
<keyword evidence="8" id="KW-0812">Transmembrane</keyword>
<dbReference type="Pfam" id="PF00015">
    <property type="entry name" value="MCPsignal"/>
    <property type="match status" value="1"/>
</dbReference>
<dbReference type="Gene3D" id="1.10.8.500">
    <property type="entry name" value="HAMP domain in histidine kinase"/>
    <property type="match status" value="1"/>
</dbReference>
<feature type="domain" description="HAMP" evidence="10">
    <location>
        <begin position="239"/>
        <end position="292"/>
    </location>
</feature>
<keyword evidence="7" id="KW-0175">Coiled coil</keyword>
<evidence type="ECO:0000256" key="6">
    <source>
        <dbReference type="PROSITE-ProRule" id="PRU00284"/>
    </source>
</evidence>
<dbReference type="Pfam" id="PF00672">
    <property type="entry name" value="HAMP"/>
    <property type="match status" value="1"/>
</dbReference>
<keyword evidence="4 6" id="KW-0807">Transducer</keyword>
<dbReference type="PROSITE" id="PS50111">
    <property type="entry name" value="CHEMOTAXIS_TRANSDUC_2"/>
    <property type="match status" value="1"/>
</dbReference>
<keyword evidence="8" id="KW-1133">Transmembrane helix</keyword>
<dbReference type="PROSITE" id="PS50885">
    <property type="entry name" value="HAMP"/>
    <property type="match status" value="1"/>
</dbReference>
<dbReference type="CDD" id="cd06225">
    <property type="entry name" value="HAMP"/>
    <property type="match status" value="1"/>
</dbReference>
<dbReference type="EMBL" id="JAUSTZ010000005">
    <property type="protein sequence ID" value="MDQ0226585.1"/>
    <property type="molecule type" value="Genomic_DNA"/>
</dbReference>
<feature type="transmembrane region" description="Helical" evidence="8">
    <location>
        <begin position="55"/>
        <end position="76"/>
    </location>
</feature>
<dbReference type="PANTHER" id="PTHR32089:SF112">
    <property type="entry name" value="LYSOZYME-LIKE PROTEIN-RELATED"/>
    <property type="match status" value="1"/>
</dbReference>
<feature type="coiled-coil region" evidence="7">
    <location>
        <begin position="508"/>
        <end position="542"/>
    </location>
</feature>
<comment type="caution">
    <text evidence="11">The sequence shown here is derived from an EMBL/GenBank/DDBJ whole genome shotgun (WGS) entry which is preliminary data.</text>
</comment>
<comment type="subcellular location">
    <subcellularLocation>
        <location evidence="1">Cell membrane</location>
    </subcellularLocation>
</comment>
<dbReference type="RefSeq" id="WP_233452175.1">
    <property type="nucleotide sequence ID" value="NZ_CADEPK010000082.1"/>
</dbReference>
<evidence type="ECO:0000256" key="4">
    <source>
        <dbReference type="ARBA" id="ARBA00023224"/>
    </source>
</evidence>
<evidence type="ECO:0000256" key="2">
    <source>
        <dbReference type="ARBA" id="ARBA00022475"/>
    </source>
</evidence>
<feature type="domain" description="Methyl-accepting transducer" evidence="9">
    <location>
        <begin position="311"/>
        <end position="561"/>
    </location>
</feature>
<feature type="transmembrane region" description="Helical" evidence="8">
    <location>
        <begin position="218"/>
        <end position="238"/>
    </location>
</feature>
<dbReference type="PRINTS" id="PR00260">
    <property type="entry name" value="CHEMTRNSDUCR"/>
</dbReference>
<evidence type="ECO:0000313" key="11">
    <source>
        <dbReference type="EMBL" id="MDQ0226585.1"/>
    </source>
</evidence>
<organism evidence="11 12">
    <name type="scientific">Metabacillus niabensis</name>
    <dbReference type="NCBI Taxonomy" id="324854"/>
    <lineage>
        <taxon>Bacteria</taxon>
        <taxon>Bacillati</taxon>
        <taxon>Bacillota</taxon>
        <taxon>Bacilli</taxon>
        <taxon>Bacillales</taxon>
        <taxon>Bacillaceae</taxon>
        <taxon>Metabacillus</taxon>
    </lineage>
</organism>
<name>A0ABT9Z2V1_9BACI</name>
<sequence length="605" mass="67926">MKQKWANHLKNRLIHKVKNKSKKPGKTKKTEKENLSAPNRLLDKVFANVNLQSRLLFLFIFLLVVSITIVGISSYLKARDTTIETIENRISRESEVMAYVAKNLKFLYVSDDSYFMQQLEISIRDQQRQLETDGIKAHIFYYTDEEIKPFKVSNKANISFPDSFIKKIQSEDKGVFQQKINGEDYTISVLKVPEIDGKSLLVVPTASYLGPVNEMAKFMIVVMAVSIIISTLLIILFVRSLTKPLNDLRNVMTKVREGNLNEKALIKTTIPELQSLKVSFNMMIEQMRNVINEINETTTELETTGEKLSHSSEDALSYSRQLIEAINVVKHGAEQTASSSDNSVQGFRAMKQKIQLLISGMDTVFQSAEDMNISAERGEKNNTYLINTIHSFEQEFEHMTSTIQQVKEHSSSITNLVGLIKGVADQTKLLALNATIEAARAGEAGKGFAVVANEVRKLAEQSSSATVDISKSIIEMEDVTIRATTEFDDMLMKIRSYLETANDSKASFDELMNEIDTVSKKLQGMQGELQSLKQILPDLEEETLSFASISQETLASTEQMLSTSNIQIKQMESTHEIGLQLKGLSNSLYSTSKQFSVSLNNDKAV</sequence>
<protein>
    <submittedName>
        <fullName evidence="11">Methyl-accepting chemotaxis protein</fullName>
    </submittedName>
</protein>
<dbReference type="InterPro" id="IPR004090">
    <property type="entry name" value="Chemotax_Me-accpt_rcpt"/>
</dbReference>
<dbReference type="SUPFAM" id="SSF58104">
    <property type="entry name" value="Methyl-accepting chemotaxis protein (MCP) signaling domain"/>
    <property type="match status" value="1"/>
</dbReference>
<dbReference type="InterPro" id="IPR004089">
    <property type="entry name" value="MCPsignal_dom"/>
</dbReference>
<evidence type="ECO:0000313" key="12">
    <source>
        <dbReference type="Proteomes" id="UP001232245"/>
    </source>
</evidence>
<evidence type="ECO:0000256" key="1">
    <source>
        <dbReference type="ARBA" id="ARBA00004236"/>
    </source>
</evidence>
<evidence type="ECO:0000256" key="7">
    <source>
        <dbReference type="SAM" id="Coils"/>
    </source>
</evidence>
<dbReference type="Gene3D" id="1.10.287.950">
    <property type="entry name" value="Methyl-accepting chemotaxis protein"/>
    <property type="match status" value="1"/>
</dbReference>
<evidence type="ECO:0000256" key="8">
    <source>
        <dbReference type="SAM" id="Phobius"/>
    </source>
</evidence>
<accession>A0ABT9Z2V1</accession>
<proteinExistence type="inferred from homology"/>
<comment type="similarity">
    <text evidence="5">Belongs to the methyl-accepting chemotaxis (MCP) protein family.</text>
</comment>